<dbReference type="Pfam" id="PF04909">
    <property type="entry name" value="Amidohydro_2"/>
    <property type="match status" value="1"/>
</dbReference>
<dbReference type="Proteomes" id="UP000636888">
    <property type="component" value="Unassembled WGS sequence"/>
</dbReference>
<keyword evidence="3" id="KW-1185">Reference proteome</keyword>
<name>A0A8J7JBJ0_9BACT</name>
<dbReference type="AlphaFoldDB" id="A0A8J7JBJ0"/>
<dbReference type="InterPro" id="IPR032466">
    <property type="entry name" value="Metal_Hydrolase"/>
</dbReference>
<gene>
    <name evidence="2" type="ORF">JFN93_07370</name>
</gene>
<comment type="caution">
    <text evidence="2">The sequence shown here is derived from an EMBL/GenBank/DDBJ whole genome shotgun (WGS) entry which is preliminary data.</text>
</comment>
<feature type="domain" description="Amidohydrolase-related" evidence="1">
    <location>
        <begin position="346"/>
        <end position="558"/>
    </location>
</feature>
<protein>
    <submittedName>
        <fullName evidence="2">Amidohydrolase family protein</fullName>
    </submittedName>
</protein>
<evidence type="ECO:0000259" key="1">
    <source>
        <dbReference type="Pfam" id="PF04909"/>
    </source>
</evidence>
<accession>A0A8J7JBJ0</accession>
<proteinExistence type="predicted"/>
<evidence type="ECO:0000313" key="3">
    <source>
        <dbReference type="Proteomes" id="UP000636888"/>
    </source>
</evidence>
<organism evidence="2 3">
    <name type="scientific">Geomesophilobacter sediminis</name>
    <dbReference type="NCBI Taxonomy" id="2798584"/>
    <lineage>
        <taxon>Bacteria</taxon>
        <taxon>Pseudomonadati</taxon>
        <taxon>Thermodesulfobacteriota</taxon>
        <taxon>Desulfuromonadia</taxon>
        <taxon>Geobacterales</taxon>
        <taxon>Geobacteraceae</taxon>
        <taxon>Geomesophilobacter</taxon>
    </lineage>
</organism>
<dbReference type="EMBL" id="JAEMHM010000005">
    <property type="protein sequence ID" value="MBJ6724521.1"/>
    <property type="molecule type" value="Genomic_DNA"/>
</dbReference>
<dbReference type="InterPro" id="IPR006680">
    <property type="entry name" value="Amidohydro-rel"/>
</dbReference>
<sequence length="615" mass="72223">MEQNDPKGQTLKSVKSKLACDGFHQISILQYSVVVDSHMHIESGRCAPLQWMQDLSVLTKKATRRCLENVGEFGGYLIEAGGLIYRLSELFWNPMAGWRDLQKDLEENDGRYKSPTRHIRNLTQQSSKSTELIADDFIGKRSKVYEWLQKERLYSGISNLMVFSVVMTMDMEYAHVDGYFGLKLYNALYRTLEDIEKLEPCAYWCPVHGHWEKQPPPLKGTYVKEKIVRNEDGDVYHRTGSDGHPAHPVLQKDFQSVEKATLVGSYFDTNTNKTVQVAIDSVPVLTSSDETKKYEQWEKQLKNTELAVLKYPLKFLPMFHYDPRRWQPGNSNDFPMRQVSDEGLYLGFKMYTAQGYRPLDRRLPIMRDFYEQCSARRIPIMNHCTPDGAATFERKEYMKFVHWNDTREDKWQESRDAEAYFNERFVSPHAWQEVLDRYDLHLCLAHFGGPTELGMHWNEDLIDMIESGDYPNLYTDISSSFACDAFRNNFKSIIQKHPRLRDRILFGTDWYMTLSYSVPFVGKDFKQYCRDTKRCLDDFDTSLWPRFTQYNPFRFYRLDEQVPRLAKNFIEKRRLPKIIKELKPIKQEVIDEILKVAAYFTVANRSFTACEEAKS</sequence>
<reference evidence="2" key="1">
    <citation type="submission" date="2020-12" db="EMBL/GenBank/DDBJ databases">
        <title>Geomonas sp. Red875, isolated from river sediment.</title>
        <authorList>
            <person name="Xu Z."/>
            <person name="Zhang Z."/>
            <person name="Masuda Y."/>
            <person name="Itoh H."/>
            <person name="Senoo K."/>
        </authorList>
    </citation>
    <scope>NUCLEOTIDE SEQUENCE</scope>
    <source>
        <strain evidence="2">Red875</strain>
    </source>
</reference>
<evidence type="ECO:0000313" key="2">
    <source>
        <dbReference type="EMBL" id="MBJ6724521.1"/>
    </source>
</evidence>
<dbReference type="Gene3D" id="3.20.20.140">
    <property type="entry name" value="Metal-dependent hydrolases"/>
    <property type="match status" value="1"/>
</dbReference>
<dbReference type="GO" id="GO:0016787">
    <property type="term" value="F:hydrolase activity"/>
    <property type="evidence" value="ECO:0007669"/>
    <property type="project" value="InterPro"/>
</dbReference>
<dbReference type="SUPFAM" id="SSF51556">
    <property type="entry name" value="Metallo-dependent hydrolases"/>
    <property type="match status" value="1"/>
</dbReference>